<dbReference type="EMBL" id="WVTB01000038">
    <property type="protein sequence ID" value="KAF3805862.1"/>
    <property type="molecule type" value="Genomic_DNA"/>
</dbReference>
<accession>A0A8H4FKU7</accession>
<dbReference type="GO" id="GO:0034626">
    <property type="term" value="P:fatty acid elongation, polyunsaturated fatty acid"/>
    <property type="evidence" value="ECO:0007669"/>
    <property type="project" value="TreeGrafter"/>
</dbReference>
<feature type="compositionally biased region" description="Low complexity" evidence="13">
    <location>
        <begin position="309"/>
        <end position="319"/>
    </location>
</feature>
<feature type="transmembrane region" description="Helical" evidence="12">
    <location>
        <begin position="189"/>
        <end position="207"/>
    </location>
</feature>
<organism evidence="14 15">
    <name type="scientific">Colletotrichum gloeosporioides</name>
    <name type="common">Anthracnose fungus</name>
    <name type="synonym">Glomerella cingulata</name>
    <dbReference type="NCBI Taxonomy" id="474922"/>
    <lineage>
        <taxon>Eukaryota</taxon>
        <taxon>Fungi</taxon>
        <taxon>Dikarya</taxon>
        <taxon>Ascomycota</taxon>
        <taxon>Pezizomycotina</taxon>
        <taxon>Sordariomycetes</taxon>
        <taxon>Hypocreomycetidae</taxon>
        <taxon>Glomerellales</taxon>
        <taxon>Glomerellaceae</taxon>
        <taxon>Colletotrichum</taxon>
        <taxon>Colletotrichum gloeosporioides species complex</taxon>
    </lineage>
</organism>
<dbReference type="GO" id="GO:0034625">
    <property type="term" value="P:fatty acid elongation, monounsaturated fatty acid"/>
    <property type="evidence" value="ECO:0007669"/>
    <property type="project" value="TreeGrafter"/>
</dbReference>
<dbReference type="GO" id="GO:0005789">
    <property type="term" value="C:endoplasmic reticulum membrane"/>
    <property type="evidence" value="ECO:0007669"/>
    <property type="project" value="TreeGrafter"/>
</dbReference>
<keyword evidence="6 12" id="KW-0276">Fatty acid metabolism</keyword>
<evidence type="ECO:0000256" key="4">
    <source>
        <dbReference type="ARBA" id="ARBA00022679"/>
    </source>
</evidence>
<dbReference type="AlphaFoldDB" id="A0A8H4FKU7"/>
<dbReference type="PANTHER" id="PTHR11157">
    <property type="entry name" value="FATTY ACID ACYL TRANSFERASE-RELATED"/>
    <property type="match status" value="1"/>
</dbReference>
<dbReference type="Pfam" id="PF01151">
    <property type="entry name" value="ELO"/>
    <property type="match status" value="1"/>
</dbReference>
<feature type="region of interest" description="Disordered" evidence="13">
    <location>
        <begin position="297"/>
        <end position="325"/>
    </location>
</feature>
<proteinExistence type="inferred from homology"/>
<evidence type="ECO:0000256" key="11">
    <source>
        <dbReference type="ARBA" id="ARBA00047375"/>
    </source>
</evidence>
<evidence type="ECO:0000256" key="5">
    <source>
        <dbReference type="ARBA" id="ARBA00022692"/>
    </source>
</evidence>
<evidence type="ECO:0000313" key="15">
    <source>
        <dbReference type="Proteomes" id="UP000613401"/>
    </source>
</evidence>
<evidence type="ECO:0000313" key="14">
    <source>
        <dbReference type="EMBL" id="KAF3805862.1"/>
    </source>
</evidence>
<dbReference type="RefSeq" id="XP_045265021.1">
    <property type="nucleotide sequence ID" value="XM_045413387.1"/>
</dbReference>
<comment type="caution">
    <text evidence="14">The sequence shown here is derived from an EMBL/GenBank/DDBJ whole genome shotgun (WGS) entry which is preliminary data.</text>
</comment>
<gene>
    <name evidence="14" type="ORF">GCG54_00013535</name>
</gene>
<comment type="catalytic activity">
    <reaction evidence="12">
        <text>an acyl-CoA + malonyl-CoA + H(+) = a 3-oxoacyl-CoA + CO2 + CoA</text>
        <dbReference type="Rhea" id="RHEA:50252"/>
        <dbReference type="ChEBI" id="CHEBI:15378"/>
        <dbReference type="ChEBI" id="CHEBI:16526"/>
        <dbReference type="ChEBI" id="CHEBI:57287"/>
        <dbReference type="ChEBI" id="CHEBI:57384"/>
        <dbReference type="ChEBI" id="CHEBI:58342"/>
        <dbReference type="ChEBI" id="CHEBI:90726"/>
    </reaction>
    <physiologicalReaction direction="left-to-right" evidence="12">
        <dbReference type="Rhea" id="RHEA:50253"/>
    </physiologicalReaction>
</comment>
<sequence length="325" mass="37007">MSLDNLTFKSHTITIAKDAPSLILSPWKVFDKVFASIAGYPASEFEYAYGSTPLSTLTETLAIIALYLVVIFGGREVMRERRPLELNGLFKIHNLFLSVLSAALLLLIVEQIVPQLWRDGLYHNICTYAGATQPLVTLYYVNYLVKYYELIDTVFLMAKKKPLTFLHCYHHPATVFLCFTQLYGNTPISWIPISLNLLVHVVMYWYYFQAARGVKVWWKKWITKLQIMQFVLDLGFIYFVCYDHWADVYYPWLPHIARCEGEITAAVTGCIVITSYLLLFVAFYINTYRSASRSRAAAQKPKAGTSEKAALSAAAARDATTPVQT</sequence>
<evidence type="ECO:0000256" key="9">
    <source>
        <dbReference type="ARBA" id="ARBA00023136"/>
    </source>
</evidence>
<evidence type="ECO:0000256" key="10">
    <source>
        <dbReference type="ARBA" id="ARBA00023160"/>
    </source>
</evidence>
<dbReference type="GO" id="GO:0030148">
    <property type="term" value="P:sphingolipid biosynthetic process"/>
    <property type="evidence" value="ECO:0007669"/>
    <property type="project" value="TreeGrafter"/>
</dbReference>
<dbReference type="GO" id="GO:0042761">
    <property type="term" value="P:very long-chain fatty acid biosynthetic process"/>
    <property type="evidence" value="ECO:0007669"/>
    <property type="project" value="TreeGrafter"/>
</dbReference>
<feature type="transmembrane region" description="Helical" evidence="12">
    <location>
        <begin position="95"/>
        <end position="114"/>
    </location>
</feature>
<comment type="catalytic activity">
    <reaction evidence="11">
        <text>a very-long-chain acyl-CoA + malonyl-CoA + H(+) = a very-long-chain 3-oxoacyl-CoA + CO2 + CoA</text>
        <dbReference type="Rhea" id="RHEA:32727"/>
        <dbReference type="ChEBI" id="CHEBI:15378"/>
        <dbReference type="ChEBI" id="CHEBI:16526"/>
        <dbReference type="ChEBI" id="CHEBI:57287"/>
        <dbReference type="ChEBI" id="CHEBI:57384"/>
        <dbReference type="ChEBI" id="CHEBI:90725"/>
        <dbReference type="ChEBI" id="CHEBI:90736"/>
        <dbReference type="EC" id="2.3.1.199"/>
    </reaction>
</comment>
<keyword evidence="7 12" id="KW-1133">Transmembrane helix</keyword>
<reference evidence="14" key="2">
    <citation type="submission" date="2020-03" db="EMBL/GenBank/DDBJ databases">
        <authorList>
            <person name="Fu F.-F."/>
            <person name="Chen J."/>
        </authorList>
    </citation>
    <scope>NUCLEOTIDE SEQUENCE</scope>
    <source>
        <strain evidence="14">Lc1</strain>
    </source>
</reference>
<dbReference type="GO" id="GO:0009922">
    <property type="term" value="F:fatty acid elongase activity"/>
    <property type="evidence" value="ECO:0007669"/>
    <property type="project" value="UniProtKB-EC"/>
</dbReference>
<evidence type="ECO:0000256" key="13">
    <source>
        <dbReference type="SAM" id="MobiDB-lite"/>
    </source>
</evidence>
<keyword evidence="8 12" id="KW-0443">Lipid metabolism</keyword>
<keyword evidence="3 12" id="KW-0444">Lipid biosynthesis</keyword>
<keyword evidence="15" id="KW-1185">Reference proteome</keyword>
<evidence type="ECO:0000256" key="7">
    <source>
        <dbReference type="ARBA" id="ARBA00022989"/>
    </source>
</evidence>
<evidence type="ECO:0000256" key="12">
    <source>
        <dbReference type="RuleBase" id="RU361115"/>
    </source>
</evidence>
<feature type="transmembrane region" description="Helical" evidence="12">
    <location>
        <begin position="265"/>
        <end position="285"/>
    </location>
</feature>
<dbReference type="Proteomes" id="UP000613401">
    <property type="component" value="Unassembled WGS sequence"/>
</dbReference>
<dbReference type="PANTHER" id="PTHR11157:SF134">
    <property type="entry name" value="ELONGATION OF FATTY ACIDS PROTEIN 1-RELATED"/>
    <property type="match status" value="1"/>
</dbReference>
<evidence type="ECO:0000256" key="8">
    <source>
        <dbReference type="ARBA" id="ARBA00023098"/>
    </source>
</evidence>
<protein>
    <recommendedName>
        <fullName evidence="12">Elongation of fatty acids protein</fullName>
        <ecNumber evidence="12">2.3.1.-</ecNumber>
    </recommendedName>
</protein>
<evidence type="ECO:0000256" key="6">
    <source>
        <dbReference type="ARBA" id="ARBA00022832"/>
    </source>
</evidence>
<dbReference type="EC" id="2.3.1.-" evidence="12"/>
<feature type="transmembrane region" description="Helical" evidence="12">
    <location>
        <begin position="227"/>
        <end position="245"/>
    </location>
</feature>
<feature type="transmembrane region" description="Helical" evidence="12">
    <location>
        <begin position="54"/>
        <end position="74"/>
    </location>
</feature>
<reference evidence="14" key="1">
    <citation type="journal article" date="2020" name="Phytopathology">
        <title>Genome sequence and comparative analysis of Colletotrichum gloeosporioides isolated from Liriodendron leaves.</title>
        <authorList>
            <person name="Fu F.F."/>
            <person name="Hao Z."/>
            <person name="Wang P."/>
            <person name="Lu Y."/>
            <person name="Xue L.J."/>
            <person name="Wei G."/>
            <person name="Tian Y."/>
            <person name="Baishi H."/>
            <person name="Xu H."/>
            <person name="Shi J."/>
            <person name="Cheng T."/>
            <person name="Wang G."/>
            <person name="Yi Y."/>
            <person name="Chen J."/>
        </authorList>
    </citation>
    <scope>NUCLEOTIDE SEQUENCE</scope>
    <source>
        <strain evidence="14">Lc1</strain>
    </source>
</reference>
<evidence type="ECO:0000256" key="3">
    <source>
        <dbReference type="ARBA" id="ARBA00022516"/>
    </source>
</evidence>
<name>A0A8H4FKU7_COLGL</name>
<keyword evidence="4 12" id="KW-0808">Transferase</keyword>
<comment type="similarity">
    <text evidence="2 12">Belongs to the ELO family.</text>
</comment>
<evidence type="ECO:0000256" key="2">
    <source>
        <dbReference type="ARBA" id="ARBA00007263"/>
    </source>
</evidence>
<dbReference type="GeneID" id="69020651"/>
<keyword evidence="10 12" id="KW-0275">Fatty acid biosynthesis</keyword>
<evidence type="ECO:0000256" key="1">
    <source>
        <dbReference type="ARBA" id="ARBA00004141"/>
    </source>
</evidence>
<dbReference type="InterPro" id="IPR002076">
    <property type="entry name" value="ELO_fam"/>
</dbReference>
<comment type="subcellular location">
    <subcellularLocation>
        <location evidence="1">Membrane</location>
        <topology evidence="1">Multi-pass membrane protein</topology>
    </subcellularLocation>
</comment>
<dbReference type="GO" id="GO:0019367">
    <property type="term" value="P:fatty acid elongation, saturated fatty acid"/>
    <property type="evidence" value="ECO:0007669"/>
    <property type="project" value="TreeGrafter"/>
</dbReference>
<keyword evidence="9 12" id="KW-0472">Membrane</keyword>
<keyword evidence="5 12" id="KW-0812">Transmembrane</keyword>